<feature type="transmembrane region" description="Helical" evidence="6">
    <location>
        <begin position="223"/>
        <end position="244"/>
    </location>
</feature>
<proteinExistence type="inferred from homology"/>
<evidence type="ECO:0000256" key="2">
    <source>
        <dbReference type="ARBA" id="ARBA00007511"/>
    </source>
</evidence>
<feature type="transmembrane region" description="Helical" evidence="6">
    <location>
        <begin position="38"/>
        <end position="59"/>
    </location>
</feature>
<keyword evidence="4 6" id="KW-1133">Transmembrane helix</keyword>
<evidence type="ECO:0000256" key="4">
    <source>
        <dbReference type="ARBA" id="ARBA00022989"/>
    </source>
</evidence>
<feature type="transmembrane region" description="Helical" evidence="6">
    <location>
        <begin position="6"/>
        <end position="26"/>
    </location>
</feature>
<dbReference type="EMBL" id="BAAAHP010000219">
    <property type="protein sequence ID" value="GAA0900337.1"/>
    <property type="molecule type" value="Genomic_DNA"/>
</dbReference>
<feature type="transmembrane region" description="Helical" evidence="6">
    <location>
        <begin position="103"/>
        <end position="125"/>
    </location>
</feature>
<accession>A0ABP3YND7</accession>
<dbReference type="PANTHER" id="PTHR30238">
    <property type="entry name" value="MEMBRANE BOUND PREDICTED REDOX MODULATOR"/>
    <property type="match status" value="1"/>
</dbReference>
<dbReference type="InterPro" id="IPR022369">
    <property type="entry name" value="Integral_membrane_TerC_rswitch"/>
</dbReference>
<comment type="similarity">
    <text evidence="2">Belongs to the TerC family.</text>
</comment>
<organism evidence="7 8">
    <name type="scientific">Pseudonocardia zijingensis</name>
    <dbReference type="NCBI Taxonomy" id="153376"/>
    <lineage>
        <taxon>Bacteria</taxon>
        <taxon>Bacillati</taxon>
        <taxon>Actinomycetota</taxon>
        <taxon>Actinomycetes</taxon>
        <taxon>Pseudonocardiales</taxon>
        <taxon>Pseudonocardiaceae</taxon>
        <taxon>Pseudonocardia</taxon>
    </lineage>
</organism>
<evidence type="ECO:0000256" key="6">
    <source>
        <dbReference type="SAM" id="Phobius"/>
    </source>
</evidence>
<protein>
    <recommendedName>
        <fullName evidence="9">Tellurite resistance protein TerC</fullName>
    </recommendedName>
</protein>
<keyword evidence="3 6" id="KW-0812">Transmembrane</keyword>
<comment type="caution">
    <text evidence="7">The sequence shown here is derived from an EMBL/GenBank/DDBJ whole genome shotgun (WGS) entry which is preliminary data.</text>
</comment>
<dbReference type="RefSeq" id="WP_343945657.1">
    <property type="nucleotide sequence ID" value="NZ_BAAAHP010000219.1"/>
</dbReference>
<name>A0ABP3YND7_9PSEU</name>
<sequence>MEVPAAAWWLTIAGIVALLVFDYVVHVRRSHVPTLGEAAVWSALYVGVAVLFGAGVWVFGGPAMGAEYFAGYVTEKALSVDNLFVFLVLMGSFRVPRADQQKVLLFGIVLSLIARTGFIFVGAALINTFAWVFYLFGLILLITAVNLLRRGSSGRDEADNLAVRLARRHLRASDHYDGDRLFTVVGGRRVMTPMLLVMVAIGGTDILFALDSIPAIFGLTRNTFVVFTATAFSLLGLRQLFFLIDGLLDRLVYLSYGLAVILGFIGVRLVLHALHENTLPFVNGGEPVPVYEFSTELSLSLILGVLVVTVAASLVASRRTDGVRDGRDPARTP</sequence>
<dbReference type="InterPro" id="IPR005496">
    <property type="entry name" value="Integral_membrane_TerC"/>
</dbReference>
<evidence type="ECO:0000256" key="5">
    <source>
        <dbReference type="ARBA" id="ARBA00023136"/>
    </source>
</evidence>
<evidence type="ECO:0000313" key="8">
    <source>
        <dbReference type="Proteomes" id="UP001499967"/>
    </source>
</evidence>
<dbReference type="NCBIfam" id="TIGR03718">
    <property type="entry name" value="R_switched_Alx"/>
    <property type="match status" value="1"/>
</dbReference>
<evidence type="ECO:0000256" key="3">
    <source>
        <dbReference type="ARBA" id="ARBA00022692"/>
    </source>
</evidence>
<dbReference type="Proteomes" id="UP001499967">
    <property type="component" value="Unassembled WGS sequence"/>
</dbReference>
<evidence type="ECO:0000313" key="7">
    <source>
        <dbReference type="EMBL" id="GAA0900337.1"/>
    </source>
</evidence>
<evidence type="ECO:0000256" key="1">
    <source>
        <dbReference type="ARBA" id="ARBA00004141"/>
    </source>
</evidence>
<dbReference type="Pfam" id="PF03741">
    <property type="entry name" value="TerC"/>
    <property type="match status" value="1"/>
</dbReference>
<reference evidence="8" key="1">
    <citation type="journal article" date="2019" name="Int. J. Syst. Evol. Microbiol.">
        <title>The Global Catalogue of Microorganisms (GCM) 10K type strain sequencing project: providing services to taxonomists for standard genome sequencing and annotation.</title>
        <authorList>
            <consortium name="The Broad Institute Genomics Platform"/>
            <consortium name="The Broad Institute Genome Sequencing Center for Infectious Disease"/>
            <person name="Wu L."/>
            <person name="Ma J."/>
        </authorList>
    </citation>
    <scope>NUCLEOTIDE SEQUENCE [LARGE SCALE GENOMIC DNA]</scope>
    <source>
        <strain evidence="8">JCM 11117</strain>
    </source>
</reference>
<feature type="transmembrane region" description="Helical" evidence="6">
    <location>
        <begin position="79"/>
        <end position="96"/>
    </location>
</feature>
<dbReference type="PANTHER" id="PTHR30238:SF0">
    <property type="entry name" value="THYLAKOID MEMBRANE PROTEIN TERC, CHLOROPLASTIC"/>
    <property type="match status" value="1"/>
</dbReference>
<keyword evidence="8" id="KW-1185">Reference proteome</keyword>
<feature type="transmembrane region" description="Helical" evidence="6">
    <location>
        <begin position="251"/>
        <end position="271"/>
    </location>
</feature>
<gene>
    <name evidence="7" type="ORF">GCM10009559_66180</name>
</gene>
<feature type="transmembrane region" description="Helical" evidence="6">
    <location>
        <begin position="297"/>
        <end position="317"/>
    </location>
</feature>
<feature type="transmembrane region" description="Helical" evidence="6">
    <location>
        <begin position="195"/>
        <end position="217"/>
    </location>
</feature>
<keyword evidence="5 6" id="KW-0472">Membrane</keyword>
<feature type="transmembrane region" description="Helical" evidence="6">
    <location>
        <begin position="131"/>
        <end position="148"/>
    </location>
</feature>
<comment type="subcellular location">
    <subcellularLocation>
        <location evidence="1">Membrane</location>
        <topology evidence="1">Multi-pass membrane protein</topology>
    </subcellularLocation>
</comment>
<evidence type="ECO:0008006" key="9">
    <source>
        <dbReference type="Google" id="ProtNLM"/>
    </source>
</evidence>